<sequence length="186" mass="20798">MKNYLQISLLLLFLGIFSACNSGSATSDQQIEEIETATEVTTVYLVRHAEKDTTEASNEDPELTEAGHARAEALRALLEGQEVDALYATKYMRTGQTLYPLAQERNIEVVQYEGHDFEGLKERILQKHRGQTVVVAGHSNTLLPIIEAFGAQKPFEEIADSQYRYLFKLTVRPDNTATVEVTEFGA</sequence>
<dbReference type="SUPFAM" id="SSF53254">
    <property type="entry name" value="Phosphoglycerate mutase-like"/>
    <property type="match status" value="1"/>
</dbReference>
<dbReference type="Pfam" id="PF00300">
    <property type="entry name" value="His_Phos_1"/>
    <property type="match status" value="1"/>
</dbReference>
<dbReference type="CDD" id="cd07067">
    <property type="entry name" value="HP_PGM_like"/>
    <property type="match status" value="1"/>
</dbReference>
<protein>
    <submittedName>
        <fullName evidence="2">Phosphohistidine phosphatase SixA</fullName>
    </submittedName>
</protein>
<feature type="chain" id="PRO_5009939629" evidence="1">
    <location>
        <begin position="25"/>
        <end position="186"/>
    </location>
</feature>
<dbReference type="AlphaFoldDB" id="A0A1N6Y5Z0"/>
<dbReference type="Gene3D" id="3.40.50.1240">
    <property type="entry name" value="Phosphoglycerate mutase-like"/>
    <property type="match status" value="1"/>
</dbReference>
<proteinExistence type="predicted"/>
<evidence type="ECO:0000313" key="2">
    <source>
        <dbReference type="EMBL" id="SIR10042.1"/>
    </source>
</evidence>
<feature type="signal peptide" evidence="1">
    <location>
        <begin position="1"/>
        <end position="24"/>
    </location>
</feature>
<name>A0A1N6Y5Z0_9BACT</name>
<dbReference type="STRING" id="1077936.SAMN05421545_2291"/>
<dbReference type="RefSeq" id="WP_007657696.1">
    <property type="nucleotide sequence ID" value="NZ_FTNM01000003.1"/>
</dbReference>
<dbReference type="PROSITE" id="PS51257">
    <property type="entry name" value="PROKAR_LIPOPROTEIN"/>
    <property type="match status" value="1"/>
</dbReference>
<organism evidence="2 3">
    <name type="scientific">Pontibacter lucknowensis</name>
    <dbReference type="NCBI Taxonomy" id="1077936"/>
    <lineage>
        <taxon>Bacteria</taxon>
        <taxon>Pseudomonadati</taxon>
        <taxon>Bacteroidota</taxon>
        <taxon>Cytophagia</taxon>
        <taxon>Cytophagales</taxon>
        <taxon>Hymenobacteraceae</taxon>
        <taxon>Pontibacter</taxon>
    </lineage>
</organism>
<dbReference type="EMBL" id="FTNM01000003">
    <property type="protein sequence ID" value="SIR10042.1"/>
    <property type="molecule type" value="Genomic_DNA"/>
</dbReference>
<keyword evidence="1" id="KW-0732">Signal</keyword>
<evidence type="ECO:0000256" key="1">
    <source>
        <dbReference type="SAM" id="SignalP"/>
    </source>
</evidence>
<keyword evidence="3" id="KW-1185">Reference proteome</keyword>
<evidence type="ECO:0000313" key="3">
    <source>
        <dbReference type="Proteomes" id="UP000185924"/>
    </source>
</evidence>
<dbReference type="InterPro" id="IPR013078">
    <property type="entry name" value="His_Pase_superF_clade-1"/>
</dbReference>
<accession>A0A1N6Y5Z0</accession>
<dbReference type="Proteomes" id="UP000185924">
    <property type="component" value="Unassembled WGS sequence"/>
</dbReference>
<dbReference type="InterPro" id="IPR029033">
    <property type="entry name" value="His_PPase_superfam"/>
</dbReference>
<gene>
    <name evidence="2" type="ORF">SAMN05421545_2291</name>
</gene>
<reference evidence="3" key="1">
    <citation type="submission" date="2017-01" db="EMBL/GenBank/DDBJ databases">
        <authorList>
            <person name="Varghese N."/>
            <person name="Submissions S."/>
        </authorList>
    </citation>
    <scope>NUCLEOTIDE SEQUENCE [LARGE SCALE GENOMIC DNA]</scope>
    <source>
        <strain evidence="3">DM9</strain>
    </source>
</reference>
<dbReference type="OrthoDB" id="3296006at2"/>